<dbReference type="InterPro" id="IPR038404">
    <property type="entry name" value="TRAP_DctP_sf"/>
</dbReference>
<dbReference type="EMBL" id="SNXC01000012">
    <property type="protein sequence ID" value="TDO97475.1"/>
    <property type="molecule type" value="Genomic_DNA"/>
</dbReference>
<evidence type="ECO:0000256" key="1">
    <source>
        <dbReference type="ARBA" id="ARBA00022729"/>
    </source>
</evidence>
<dbReference type="AlphaFoldDB" id="A0A4R6M912"/>
<dbReference type="Gene3D" id="3.40.190.10">
    <property type="entry name" value="Periplasmic binding protein-like II"/>
    <property type="match status" value="1"/>
</dbReference>
<keyword evidence="3" id="KW-0479">Metal-binding</keyword>
<dbReference type="PANTHER" id="PTHR33376">
    <property type="match status" value="1"/>
</dbReference>
<dbReference type="Proteomes" id="UP000294656">
    <property type="component" value="Unassembled WGS sequence"/>
</dbReference>
<evidence type="ECO:0000313" key="6">
    <source>
        <dbReference type="Proteomes" id="UP000294656"/>
    </source>
</evidence>
<proteinExistence type="predicted"/>
<dbReference type="GO" id="GO:0055085">
    <property type="term" value="P:transmembrane transport"/>
    <property type="evidence" value="ECO:0007669"/>
    <property type="project" value="InterPro"/>
</dbReference>
<evidence type="ECO:0000256" key="2">
    <source>
        <dbReference type="PIRSR" id="PIRSR039026-1"/>
    </source>
</evidence>
<feature type="chain" id="PRO_5020426091" evidence="4">
    <location>
        <begin position="25"/>
        <end position="376"/>
    </location>
</feature>
<accession>A0A4R6M912</accession>
<organism evidence="5 6">
    <name type="scientific">Marinomonas balearica</name>
    <dbReference type="NCBI Taxonomy" id="491947"/>
    <lineage>
        <taxon>Bacteria</taxon>
        <taxon>Pseudomonadati</taxon>
        <taxon>Pseudomonadota</taxon>
        <taxon>Gammaproteobacteria</taxon>
        <taxon>Oceanospirillales</taxon>
        <taxon>Oceanospirillaceae</taxon>
        <taxon>Marinomonas</taxon>
    </lineage>
</organism>
<dbReference type="InterPro" id="IPR026289">
    <property type="entry name" value="SBP_TakP-like"/>
</dbReference>
<dbReference type="NCBIfam" id="NF037995">
    <property type="entry name" value="TRAP_S1"/>
    <property type="match status" value="1"/>
</dbReference>
<dbReference type="OrthoDB" id="9769667at2"/>
<keyword evidence="1 4" id="KW-0732">Signal</keyword>
<dbReference type="PANTHER" id="PTHR33376:SF5">
    <property type="entry name" value="EXTRACYTOPLASMIC SOLUTE RECEPTOR PROTEIN"/>
    <property type="match status" value="1"/>
</dbReference>
<dbReference type="GO" id="GO:0031317">
    <property type="term" value="C:tripartite ATP-independent periplasmic transporter complex"/>
    <property type="evidence" value="ECO:0007669"/>
    <property type="project" value="InterPro"/>
</dbReference>
<evidence type="ECO:0000256" key="3">
    <source>
        <dbReference type="PIRSR" id="PIRSR039026-2"/>
    </source>
</evidence>
<sequence>MKKVIQLSKLAAASLLAVALTACGGSGDKEATKEAAKTAQVEKKPEVIKWKMVTTWPKNFPALGTGAEYLVKNINEMSGGRLQVKVYAAGELVPPLEVFDAVSRGTAEMGHAASYYWKGKVPASQFFASIPFGLTAQELNSWIYHGGGLELWEEIYQPFNIIPMAGGNTGVQMGGWFNKEINSVADLKGLKMRIPGLGGEVLKKAGGVPVNLPGGEIFTSLQTGAIDATEFVGPYNDLAFGLYKAAKYYYYPGWHEPGSAVEITVNKDAFNALPKDLQAIVRAAARQANADMLDEFTAKNNEALQTLINEHGVQLREYPADALAELRDASEVVMEELAATDPASRKVYDSLKAFKDKVSAWHNVSERAYINARDAQ</sequence>
<evidence type="ECO:0000256" key="4">
    <source>
        <dbReference type="SAM" id="SignalP"/>
    </source>
</evidence>
<dbReference type="PROSITE" id="PS51257">
    <property type="entry name" value="PROKAR_LIPOPROTEIN"/>
    <property type="match status" value="1"/>
</dbReference>
<feature type="binding site" evidence="3">
    <location>
        <position position="231"/>
    </location>
    <ligand>
        <name>Na(+)</name>
        <dbReference type="ChEBI" id="CHEBI:29101"/>
    </ligand>
</feature>
<dbReference type="RefSeq" id="WP_133504047.1">
    <property type="nucleotide sequence ID" value="NZ_SNXC01000012.1"/>
</dbReference>
<dbReference type="Gene3D" id="3.40.190.170">
    <property type="entry name" value="Bacterial extracellular solute-binding protein, family 7"/>
    <property type="match status" value="1"/>
</dbReference>
<feature type="binding site" evidence="2">
    <location>
        <position position="193"/>
    </location>
    <ligand>
        <name>substrate</name>
    </ligand>
</feature>
<dbReference type="GO" id="GO:0046872">
    <property type="term" value="F:metal ion binding"/>
    <property type="evidence" value="ECO:0007669"/>
    <property type="project" value="UniProtKB-KW"/>
</dbReference>
<feature type="binding site" evidence="3">
    <location>
        <position position="230"/>
    </location>
    <ligand>
        <name>substrate</name>
    </ligand>
</feature>
<feature type="binding site" evidence="2">
    <location>
        <position position="172"/>
    </location>
    <ligand>
        <name>substrate</name>
    </ligand>
</feature>
<reference evidence="5 6" key="1">
    <citation type="submission" date="2019-03" db="EMBL/GenBank/DDBJ databases">
        <title>Genomic Encyclopedia of Type Strains, Phase III (KMG-III): the genomes of soil and plant-associated and newly described type strains.</title>
        <authorList>
            <person name="Whitman W."/>
        </authorList>
    </citation>
    <scope>NUCLEOTIDE SEQUENCE [LARGE SCALE GENOMIC DNA]</scope>
    <source>
        <strain evidence="5 6">CECT 7378</strain>
    </source>
</reference>
<protein>
    <submittedName>
        <fullName evidence="5">TRAP-type mannitol/chloroaromatic compound transport system substrate-binding protein</fullName>
    </submittedName>
</protein>
<keyword evidence="6" id="KW-1185">Reference proteome</keyword>
<dbReference type="InterPro" id="IPR018389">
    <property type="entry name" value="DctP_fam"/>
</dbReference>
<feature type="binding site" evidence="3">
    <location>
        <position position="256"/>
    </location>
    <ligand>
        <name>substrate</name>
    </ligand>
</feature>
<name>A0A4R6M912_9GAMM</name>
<evidence type="ECO:0000313" key="5">
    <source>
        <dbReference type="EMBL" id="TDO97475.1"/>
    </source>
</evidence>
<gene>
    <name evidence="5" type="ORF">DFP79_2296</name>
</gene>
<comment type="caution">
    <text evidence="5">The sequence shown here is derived from an EMBL/GenBank/DDBJ whole genome shotgun (WGS) entry which is preliminary data.</text>
</comment>
<dbReference type="PIRSF" id="PIRSF039026">
    <property type="entry name" value="SiaP"/>
    <property type="match status" value="1"/>
</dbReference>
<dbReference type="SUPFAM" id="SSF53850">
    <property type="entry name" value="Periplasmic binding protein-like II"/>
    <property type="match status" value="1"/>
</dbReference>
<feature type="signal peptide" evidence="4">
    <location>
        <begin position="1"/>
        <end position="24"/>
    </location>
</feature>
<dbReference type="Pfam" id="PF03480">
    <property type="entry name" value="DctP"/>
    <property type="match status" value="1"/>
</dbReference>